<keyword evidence="1" id="KW-0812">Transmembrane</keyword>
<keyword evidence="3" id="KW-1185">Reference proteome</keyword>
<dbReference type="Proteomes" id="UP000199607">
    <property type="component" value="Unassembled WGS sequence"/>
</dbReference>
<keyword evidence="1" id="KW-0472">Membrane</keyword>
<feature type="transmembrane region" description="Helical" evidence="1">
    <location>
        <begin position="292"/>
        <end position="315"/>
    </location>
</feature>
<evidence type="ECO:0000313" key="2">
    <source>
        <dbReference type="EMBL" id="SFL53518.1"/>
    </source>
</evidence>
<feature type="transmembrane region" description="Helical" evidence="1">
    <location>
        <begin position="21"/>
        <end position="49"/>
    </location>
</feature>
<keyword evidence="1" id="KW-1133">Transmembrane helix</keyword>
<proteinExistence type="predicted"/>
<dbReference type="STRING" id="553466.SAMN04487950_4115"/>
<feature type="transmembrane region" description="Helical" evidence="1">
    <location>
        <begin position="69"/>
        <end position="93"/>
    </location>
</feature>
<accession>A0A1I4IGS7</accession>
<dbReference type="EMBL" id="FOTC01000008">
    <property type="protein sequence ID" value="SFL53518.1"/>
    <property type="molecule type" value="Genomic_DNA"/>
</dbReference>
<reference evidence="3" key="1">
    <citation type="submission" date="2016-10" db="EMBL/GenBank/DDBJ databases">
        <authorList>
            <person name="Varghese N."/>
            <person name="Submissions S."/>
        </authorList>
    </citation>
    <scope>NUCLEOTIDE SEQUENCE [LARGE SCALE GENOMIC DNA]</scope>
    <source>
        <strain evidence="3">CGMCC 1.7738</strain>
    </source>
</reference>
<protein>
    <submittedName>
        <fullName evidence="2">Uncharacterized protein</fullName>
    </submittedName>
</protein>
<dbReference type="InterPro" id="IPR058278">
    <property type="entry name" value="DUF7972"/>
</dbReference>
<feature type="transmembrane region" description="Helical" evidence="1">
    <location>
        <begin position="259"/>
        <end position="277"/>
    </location>
</feature>
<gene>
    <name evidence="2" type="ORF">SAMN04487950_4115</name>
</gene>
<dbReference type="Pfam" id="PF25927">
    <property type="entry name" value="DUF7972"/>
    <property type="match status" value="1"/>
</dbReference>
<dbReference type="AlphaFoldDB" id="A0A1I4IGS7"/>
<evidence type="ECO:0000256" key="1">
    <source>
        <dbReference type="SAM" id="Phobius"/>
    </source>
</evidence>
<evidence type="ECO:0000313" key="3">
    <source>
        <dbReference type="Proteomes" id="UP000199607"/>
    </source>
</evidence>
<sequence length="345" mass="38886">MTDDEPGNTMRERVGTRRTRFLLYAQLNVNRLVLTLWVSLAFFVALIVLSTFDGTPIRVVMRASDPVETLFQGFLTAIITGVTLVVTISQLVLSQELGPLGDQRDRMEGAMSFRDEVEDFFDAAPPPEPSSFLQALIDMSAENAEELRETVSDDHDEEFLDRLDTFLDQLVSNAEAVSAELEDAQFGRYQVVKSALDYNYSWKIYQARRLQRDHAEDLSAAERAAFNDLLQVLQFFGPAREHFKTLYFEWELVDLSRKMLYVSVPALLVATAMLVIVDPSTLPGIFLGIDTMNWIVIASATVCSVPFFLLGAYMLRLGTIARRTLAIGPFILRESGRSDTIDWES</sequence>
<name>A0A1I4IGS7_9EURY</name>
<organism evidence="2 3">
    <name type="scientific">Halogranum rubrum</name>
    <dbReference type="NCBI Taxonomy" id="553466"/>
    <lineage>
        <taxon>Archaea</taxon>
        <taxon>Methanobacteriati</taxon>
        <taxon>Methanobacteriota</taxon>
        <taxon>Stenosarchaea group</taxon>
        <taxon>Halobacteria</taxon>
        <taxon>Halobacteriales</taxon>
        <taxon>Haloferacaceae</taxon>
    </lineage>
</organism>
<dbReference type="RefSeq" id="WP_089871992.1">
    <property type="nucleotide sequence ID" value="NZ_FOTC01000008.1"/>
</dbReference>